<feature type="non-terminal residue" evidence="3">
    <location>
        <position position="975"/>
    </location>
</feature>
<keyword evidence="4" id="KW-1185">Reference proteome</keyword>
<evidence type="ECO:0000256" key="1">
    <source>
        <dbReference type="SAM" id="MobiDB-lite"/>
    </source>
</evidence>
<evidence type="ECO:0000259" key="2">
    <source>
        <dbReference type="PROSITE" id="PS50234"/>
    </source>
</evidence>
<dbReference type="SMART" id="SM00327">
    <property type="entry name" value="VWA"/>
    <property type="match status" value="3"/>
</dbReference>
<name>A0AAU9WP13_9CNID</name>
<sequence>IYTGQLFDDSKACNTPTMELGFLISGSYKESKDKSEMTFRKALRFVRNMAQKAKVSDSGTHIGLVVYGKKPYLAFDFNQYFEISSLSQAIEEVKTPIAGSNLGEALSFTKNQLYDKSARPNIPKTLIVLLSKRSEDAIGHAVKDLKDAGVKILTVGIGGENDPLEMSDSASDIQNTLISDENHLDTLETKLAPKLCRGKNGTNFKESNRERNYYLILCYKHQNLIILSRCSQILIPPPFPYFPPCRPLSNPKIINIQLDQFIQHMTLFFPASVEIGSQMSLSEESNQIYCLAGPRANKVDLVFLVQSSGKMGVPNWIRTVLFMKYVADAFDVSKMESRLGLVVEGRTFHVVVDFNRITKKKLLLSAIGLIPLPFGDQKIGQGLTDVRELVLNPSGRPNVPHILIVVTDGKSSDDVTQPLKSLEKSGVEIFAVGFGNKISLGQLEKIASYPSSTHVFHGDFKEAAKLASKIVAQIYEKNFCGGLDALLKKLLLRKARKAGKKKDANVHAIHKPIPSHDATSRKEAQVESTSSDDDTFEDAMVNPPSNHSNILDALFESSYRDNRTIEPFRETSKMYKTEPNSIPKNGTSPYDDHDERDESTTNDSSSANMTTESTPESNNKHIALKDLVNKVCSAKADIGILIDGSSSVTEANFAKLLDFTKSLSKSFSVSKDHTHIAVATASRGPRMSFDFEGFNDIPSLDTAISRISYNGGPFLLGSSLTGVKTSWFKNSGRKSIPQLLLVLATASSIDDIAVPSREMRDRGVRIEAVGIGSGFEGGQLKEIATHPAQDHVLAVSKYELLPMIRPLLTFRMCRAVGGKLIARPDSDADPDPDVMVSNSSTAANQTITNEQQPLPGINHVKNDSNVGKEMTVDPTMKQERQPSKLVATLKQLDQYKMIRQQKNLENSSTEQQDAIEHNSTATNKSQQDEIEKEKLRKDIRRKLYSLIRRLGGTKKDVRAAYRSIIYNINGHHDSK</sequence>
<protein>
    <recommendedName>
        <fullName evidence="2">VWFA domain-containing protein</fullName>
    </recommendedName>
</protein>
<feature type="domain" description="VWFA" evidence="2">
    <location>
        <begin position="300"/>
        <end position="474"/>
    </location>
</feature>
<dbReference type="CDD" id="cd01450">
    <property type="entry name" value="vWFA_subfamily_ECM"/>
    <property type="match status" value="1"/>
</dbReference>
<feature type="region of interest" description="Disordered" evidence="1">
    <location>
        <begin position="501"/>
        <end position="547"/>
    </location>
</feature>
<dbReference type="SUPFAM" id="SSF53300">
    <property type="entry name" value="vWA-like"/>
    <property type="match status" value="3"/>
</dbReference>
<accession>A0AAU9WP13</accession>
<evidence type="ECO:0000313" key="3">
    <source>
        <dbReference type="EMBL" id="CAH3120964.1"/>
    </source>
</evidence>
<dbReference type="Proteomes" id="UP001159428">
    <property type="component" value="Unassembled WGS sequence"/>
</dbReference>
<evidence type="ECO:0000313" key="4">
    <source>
        <dbReference type="Proteomes" id="UP001159428"/>
    </source>
</evidence>
<dbReference type="EMBL" id="CALNXJ010000018">
    <property type="protein sequence ID" value="CAH3120964.1"/>
    <property type="molecule type" value="Genomic_DNA"/>
</dbReference>
<feature type="domain" description="VWFA" evidence="2">
    <location>
        <begin position="19"/>
        <end position="195"/>
    </location>
</feature>
<feature type="compositionally biased region" description="Polar residues" evidence="1">
    <location>
        <begin position="601"/>
        <end position="617"/>
    </location>
</feature>
<dbReference type="PANTHER" id="PTHR24020:SF20">
    <property type="entry name" value="PH DOMAIN-CONTAINING PROTEIN"/>
    <property type="match status" value="1"/>
</dbReference>
<dbReference type="InterPro" id="IPR002035">
    <property type="entry name" value="VWF_A"/>
</dbReference>
<dbReference type="InterPro" id="IPR050525">
    <property type="entry name" value="ECM_Assembly_Org"/>
</dbReference>
<feature type="compositionally biased region" description="Polar residues" evidence="1">
    <location>
        <begin position="902"/>
        <end position="925"/>
    </location>
</feature>
<dbReference type="PROSITE" id="PS50234">
    <property type="entry name" value="VWFA"/>
    <property type="match status" value="3"/>
</dbReference>
<feature type="compositionally biased region" description="Polar residues" evidence="1">
    <location>
        <begin position="578"/>
        <end position="588"/>
    </location>
</feature>
<dbReference type="Gene3D" id="3.40.50.410">
    <property type="entry name" value="von Willebrand factor, type A domain"/>
    <property type="match status" value="3"/>
</dbReference>
<feature type="compositionally biased region" description="Basic and acidic residues" evidence="1">
    <location>
        <begin position="590"/>
        <end position="599"/>
    </location>
</feature>
<proteinExistence type="predicted"/>
<feature type="compositionally biased region" description="Basic and acidic residues" evidence="1">
    <location>
        <begin position="566"/>
        <end position="576"/>
    </location>
</feature>
<dbReference type="AlphaFoldDB" id="A0AAU9WP13"/>
<reference evidence="3 4" key="1">
    <citation type="submission" date="2022-05" db="EMBL/GenBank/DDBJ databases">
        <authorList>
            <consortium name="Genoscope - CEA"/>
            <person name="William W."/>
        </authorList>
    </citation>
    <scope>NUCLEOTIDE SEQUENCE [LARGE SCALE GENOMIC DNA]</scope>
</reference>
<feature type="domain" description="VWFA" evidence="2">
    <location>
        <begin position="637"/>
        <end position="808"/>
    </location>
</feature>
<feature type="region of interest" description="Disordered" evidence="1">
    <location>
        <begin position="902"/>
        <end position="933"/>
    </location>
</feature>
<feature type="non-terminal residue" evidence="3">
    <location>
        <position position="1"/>
    </location>
</feature>
<dbReference type="PANTHER" id="PTHR24020">
    <property type="entry name" value="COLLAGEN ALPHA"/>
    <property type="match status" value="1"/>
</dbReference>
<organism evidence="3 4">
    <name type="scientific">Pocillopora meandrina</name>
    <dbReference type="NCBI Taxonomy" id="46732"/>
    <lineage>
        <taxon>Eukaryota</taxon>
        <taxon>Metazoa</taxon>
        <taxon>Cnidaria</taxon>
        <taxon>Anthozoa</taxon>
        <taxon>Hexacorallia</taxon>
        <taxon>Scleractinia</taxon>
        <taxon>Astrocoeniina</taxon>
        <taxon>Pocilloporidae</taxon>
        <taxon>Pocillopora</taxon>
    </lineage>
</organism>
<gene>
    <name evidence="3" type="ORF">PMEA_00008970</name>
</gene>
<feature type="region of interest" description="Disordered" evidence="1">
    <location>
        <begin position="566"/>
        <end position="618"/>
    </location>
</feature>
<dbReference type="InterPro" id="IPR036465">
    <property type="entry name" value="vWFA_dom_sf"/>
</dbReference>
<comment type="caution">
    <text evidence="3">The sequence shown here is derived from an EMBL/GenBank/DDBJ whole genome shotgun (WGS) entry which is preliminary data.</text>
</comment>
<dbReference type="Pfam" id="PF00092">
    <property type="entry name" value="VWA"/>
    <property type="match status" value="3"/>
</dbReference>